<dbReference type="Proteomes" id="UP000826195">
    <property type="component" value="Unassembled WGS sequence"/>
</dbReference>
<evidence type="ECO:0000313" key="1">
    <source>
        <dbReference type="EMBL" id="KAH0561818.1"/>
    </source>
</evidence>
<reference evidence="1 2" key="1">
    <citation type="journal article" date="2021" name="J. Hered.">
        <title>A chromosome-level genome assembly of the parasitoid wasp, Cotesia glomerata (Hymenoptera: Braconidae).</title>
        <authorList>
            <person name="Pinto B.J."/>
            <person name="Weis J.J."/>
            <person name="Gamble T."/>
            <person name="Ode P.J."/>
            <person name="Paul R."/>
            <person name="Zaspel J.M."/>
        </authorList>
    </citation>
    <scope>NUCLEOTIDE SEQUENCE [LARGE SCALE GENOMIC DNA]</scope>
    <source>
        <strain evidence="1">CgM1</strain>
    </source>
</reference>
<sequence>MIKLVAGGSEDAQAHTKEAVCPRDINRVSSIWLYDGLTHPGDQERYLENLAQTRTRYCLLYDRHDNDRLGPETGFRCWCHTSGLSF</sequence>
<proteinExistence type="predicted"/>
<dbReference type="AlphaFoldDB" id="A0AAV7J252"/>
<gene>
    <name evidence="1" type="ORF">KQX54_019700</name>
</gene>
<protein>
    <submittedName>
        <fullName evidence="1">Uncharacterized protein</fullName>
    </submittedName>
</protein>
<accession>A0AAV7J252</accession>
<evidence type="ECO:0000313" key="2">
    <source>
        <dbReference type="Proteomes" id="UP000826195"/>
    </source>
</evidence>
<keyword evidence="2" id="KW-1185">Reference proteome</keyword>
<organism evidence="1 2">
    <name type="scientific">Cotesia glomerata</name>
    <name type="common">Lepidopteran parasitic wasp</name>
    <name type="synonym">Apanteles glomeratus</name>
    <dbReference type="NCBI Taxonomy" id="32391"/>
    <lineage>
        <taxon>Eukaryota</taxon>
        <taxon>Metazoa</taxon>
        <taxon>Ecdysozoa</taxon>
        <taxon>Arthropoda</taxon>
        <taxon>Hexapoda</taxon>
        <taxon>Insecta</taxon>
        <taxon>Pterygota</taxon>
        <taxon>Neoptera</taxon>
        <taxon>Endopterygota</taxon>
        <taxon>Hymenoptera</taxon>
        <taxon>Apocrita</taxon>
        <taxon>Ichneumonoidea</taxon>
        <taxon>Braconidae</taxon>
        <taxon>Microgastrinae</taxon>
        <taxon>Cotesia</taxon>
    </lineage>
</organism>
<name>A0AAV7J252_COTGL</name>
<dbReference type="EMBL" id="JAHXZJ010000374">
    <property type="protein sequence ID" value="KAH0561818.1"/>
    <property type="molecule type" value="Genomic_DNA"/>
</dbReference>
<comment type="caution">
    <text evidence="1">The sequence shown here is derived from an EMBL/GenBank/DDBJ whole genome shotgun (WGS) entry which is preliminary data.</text>
</comment>